<dbReference type="Proteomes" id="UP000029493">
    <property type="component" value="Chromosome"/>
</dbReference>
<comment type="catalytic activity">
    <reaction evidence="6">
        <text>5 isopentenyl diphosphate + (2E,6E)-farnesyl diphosphate = all-trans-octaprenyl diphosphate + 5 diphosphate</text>
        <dbReference type="Rhea" id="RHEA:27798"/>
        <dbReference type="ChEBI" id="CHEBI:33019"/>
        <dbReference type="ChEBI" id="CHEBI:57711"/>
        <dbReference type="ChEBI" id="CHEBI:128769"/>
        <dbReference type="ChEBI" id="CHEBI:175763"/>
        <dbReference type="EC" id="2.5.1.90"/>
    </reaction>
</comment>
<evidence type="ECO:0000256" key="2">
    <source>
        <dbReference type="ARBA" id="ARBA00006706"/>
    </source>
</evidence>
<keyword evidence="3 12" id="KW-0808">Transferase</keyword>
<evidence type="ECO:0000256" key="11">
    <source>
        <dbReference type="ARBA" id="ARBA00083124"/>
    </source>
</evidence>
<evidence type="ECO:0000256" key="1">
    <source>
        <dbReference type="ARBA" id="ARBA00001946"/>
    </source>
</evidence>
<dbReference type="Pfam" id="PF00348">
    <property type="entry name" value="polyprenyl_synt"/>
    <property type="match status" value="1"/>
</dbReference>
<evidence type="ECO:0000256" key="6">
    <source>
        <dbReference type="ARBA" id="ARBA00051506"/>
    </source>
</evidence>
<dbReference type="PANTHER" id="PTHR12001:SF69">
    <property type="entry name" value="ALL TRANS-POLYPRENYL-DIPHOSPHATE SYNTHASE PDSS1"/>
    <property type="match status" value="1"/>
</dbReference>
<dbReference type="PANTHER" id="PTHR12001">
    <property type="entry name" value="GERANYLGERANYL PYROPHOSPHATE SYNTHASE"/>
    <property type="match status" value="1"/>
</dbReference>
<dbReference type="STRING" id="157783.LK03_09070"/>
<dbReference type="GO" id="GO:0008299">
    <property type="term" value="P:isoprenoid biosynthetic process"/>
    <property type="evidence" value="ECO:0007669"/>
    <property type="project" value="InterPro"/>
</dbReference>
<dbReference type="InterPro" id="IPR033749">
    <property type="entry name" value="Polyprenyl_synt_CS"/>
</dbReference>
<gene>
    <name evidence="13" type="ORF">LK03_09070</name>
</gene>
<dbReference type="FunFam" id="1.10.600.10:FF:000002">
    <property type="entry name" value="Octaprenyl diphosphate synthase"/>
    <property type="match status" value="1"/>
</dbReference>
<keyword evidence="14" id="KW-1185">Reference proteome</keyword>
<keyword evidence="5" id="KW-0460">Magnesium</keyword>
<dbReference type="KEGG" id="psw:LK03_09070"/>
<evidence type="ECO:0000256" key="4">
    <source>
        <dbReference type="ARBA" id="ARBA00022723"/>
    </source>
</evidence>
<dbReference type="InterPro" id="IPR000092">
    <property type="entry name" value="Polyprenyl_synt"/>
</dbReference>
<dbReference type="eggNOG" id="COG0142">
    <property type="taxonomic scope" value="Bacteria"/>
</dbReference>
<dbReference type="Gene3D" id="1.10.600.10">
    <property type="entry name" value="Farnesyl Diphosphate Synthase"/>
    <property type="match status" value="1"/>
</dbReference>
<accession>A0A089WJC2</accession>
<evidence type="ECO:0000256" key="12">
    <source>
        <dbReference type="RuleBase" id="RU004466"/>
    </source>
</evidence>
<dbReference type="GO" id="GO:0106350">
    <property type="term" value="F:all-trans-octaprenyl-diphosphate synthase activity"/>
    <property type="evidence" value="ECO:0007669"/>
    <property type="project" value="UniProtKB-EC"/>
</dbReference>
<evidence type="ECO:0000313" key="14">
    <source>
        <dbReference type="Proteomes" id="UP000029493"/>
    </source>
</evidence>
<comment type="function">
    <text evidence="7">Supplies octaprenyl diphosphate, the precursor for the side chain of the isoprenoid quinones ubiquinone and menaquinone.</text>
</comment>
<proteinExistence type="inferred from homology"/>
<keyword evidence="4" id="KW-0479">Metal-binding</keyword>
<sequence>MQPQSFYRAVAEDFSAVDEIIKKQLTSRVPLVSKIGDYITSAGGKRLRPLLVLLCGKALGRESDDLRLLAATIEFLHTATLLHDDVVDMSGMRRGRSTANALWGNAPSVLVGDFLYSRSFEMMVELGSMPVMQILSRATRVIAEGEVLQLSRVRDASTSEEVYMEVIRGKTAMLFEASTHSAAALAGADQSQCEALRTFGDHLGVAFQLVDDLLDYKGDSQTLGKNVGDDLAEGKPTLPLIYTMREGTPEQAALVRQAIQKGGLEDLEQIRLAVEQSGALKYTAELARDYVKRAIECLEVLPASEYRTALIELSEFAVARTH</sequence>
<evidence type="ECO:0000256" key="5">
    <source>
        <dbReference type="ARBA" id="ARBA00022842"/>
    </source>
</evidence>
<dbReference type="RefSeq" id="WP_038412007.1">
    <property type="nucleotide sequence ID" value="NZ_CP009455.1"/>
</dbReference>
<name>A0A089WJC2_9PSED</name>
<evidence type="ECO:0000256" key="7">
    <source>
        <dbReference type="ARBA" id="ARBA00055029"/>
    </source>
</evidence>
<dbReference type="PROSITE" id="PS00723">
    <property type="entry name" value="POLYPRENYL_SYNTHASE_1"/>
    <property type="match status" value="1"/>
</dbReference>
<comment type="cofactor">
    <cofactor evidence="1">
        <name>Mg(2+)</name>
        <dbReference type="ChEBI" id="CHEBI:18420"/>
    </cofactor>
</comment>
<dbReference type="InterPro" id="IPR008949">
    <property type="entry name" value="Isoprenoid_synthase_dom_sf"/>
</dbReference>
<reference evidence="13 14" key="1">
    <citation type="submission" date="2014-09" db="EMBL/GenBank/DDBJ databases">
        <authorList>
            <person name="Chan K.-G."/>
        </authorList>
    </citation>
    <scope>NUCLEOTIDE SEQUENCE [LARGE SCALE GENOMIC DNA]</scope>
    <source>
        <strain evidence="13 14">ND07</strain>
    </source>
</reference>
<dbReference type="AlphaFoldDB" id="A0A089WJC2"/>
<dbReference type="GO" id="GO:0046872">
    <property type="term" value="F:metal ion binding"/>
    <property type="evidence" value="ECO:0007669"/>
    <property type="project" value="UniProtKB-KW"/>
</dbReference>
<evidence type="ECO:0000256" key="8">
    <source>
        <dbReference type="ARBA" id="ARBA00066511"/>
    </source>
</evidence>
<evidence type="ECO:0000256" key="9">
    <source>
        <dbReference type="ARBA" id="ARBA00072473"/>
    </source>
</evidence>
<protein>
    <recommendedName>
        <fullName evidence="9">Octaprenyl diphosphate synthase</fullName>
        <ecNumber evidence="8">2.5.1.90</ecNumber>
    </recommendedName>
    <alternativeName>
        <fullName evidence="11">All-trans-octaprenyl-diphosphate synthase</fullName>
    </alternativeName>
    <alternativeName>
        <fullName evidence="10">Octaprenyl pyrophosphate synthase</fullName>
    </alternativeName>
</protein>
<dbReference type="SFLD" id="SFLDS00005">
    <property type="entry name" value="Isoprenoid_Synthase_Type_I"/>
    <property type="match status" value="1"/>
</dbReference>
<evidence type="ECO:0000256" key="3">
    <source>
        <dbReference type="ARBA" id="ARBA00022679"/>
    </source>
</evidence>
<dbReference type="EC" id="2.5.1.90" evidence="8"/>
<evidence type="ECO:0000313" key="13">
    <source>
        <dbReference type="EMBL" id="AIR89420.1"/>
    </source>
</evidence>
<dbReference type="SUPFAM" id="SSF48576">
    <property type="entry name" value="Terpenoid synthases"/>
    <property type="match status" value="1"/>
</dbReference>
<comment type="similarity">
    <text evidence="2 12">Belongs to the FPP/GGPP synthase family.</text>
</comment>
<dbReference type="OrthoDB" id="9805316at2"/>
<organism evidence="13 14">
    <name type="scientific">Pseudomonas cremoricolorata</name>
    <dbReference type="NCBI Taxonomy" id="157783"/>
    <lineage>
        <taxon>Bacteria</taxon>
        <taxon>Pseudomonadati</taxon>
        <taxon>Pseudomonadota</taxon>
        <taxon>Gammaproteobacteria</taxon>
        <taxon>Pseudomonadales</taxon>
        <taxon>Pseudomonadaceae</taxon>
        <taxon>Pseudomonas</taxon>
    </lineage>
</organism>
<dbReference type="PROSITE" id="PS00444">
    <property type="entry name" value="POLYPRENYL_SYNTHASE_2"/>
    <property type="match status" value="1"/>
</dbReference>
<dbReference type="EMBL" id="CP009455">
    <property type="protein sequence ID" value="AIR89420.1"/>
    <property type="molecule type" value="Genomic_DNA"/>
</dbReference>
<dbReference type="CDD" id="cd00685">
    <property type="entry name" value="Trans_IPPS_HT"/>
    <property type="match status" value="1"/>
</dbReference>
<evidence type="ECO:0000256" key="10">
    <source>
        <dbReference type="ARBA" id="ARBA00079637"/>
    </source>
</evidence>